<protein>
    <submittedName>
        <fullName evidence="3">Inositol hexakisphosphate and diphosphoinositol-pentakisphosphate kinase 2-like</fullName>
    </submittedName>
</protein>
<accession>A0A392QTX7</accession>
<dbReference type="Gene3D" id="3.30.470.20">
    <property type="entry name" value="ATP-grasp fold, B domain"/>
    <property type="match status" value="1"/>
</dbReference>
<dbReference type="PANTHER" id="PTHR12750">
    <property type="entry name" value="DIPHOSPHOINOSITOL PENTAKISPHOSPHATE KINASE"/>
    <property type="match status" value="1"/>
</dbReference>
<dbReference type="GO" id="GO:0032958">
    <property type="term" value="P:inositol phosphate biosynthetic process"/>
    <property type="evidence" value="ECO:0007669"/>
    <property type="project" value="TreeGrafter"/>
</dbReference>
<dbReference type="Proteomes" id="UP000265520">
    <property type="component" value="Unassembled WGS sequence"/>
</dbReference>
<organism evidence="3 4">
    <name type="scientific">Trifolium medium</name>
    <dbReference type="NCBI Taxonomy" id="97028"/>
    <lineage>
        <taxon>Eukaryota</taxon>
        <taxon>Viridiplantae</taxon>
        <taxon>Streptophyta</taxon>
        <taxon>Embryophyta</taxon>
        <taxon>Tracheophyta</taxon>
        <taxon>Spermatophyta</taxon>
        <taxon>Magnoliopsida</taxon>
        <taxon>eudicotyledons</taxon>
        <taxon>Gunneridae</taxon>
        <taxon>Pentapetalae</taxon>
        <taxon>rosids</taxon>
        <taxon>fabids</taxon>
        <taxon>Fabales</taxon>
        <taxon>Fabaceae</taxon>
        <taxon>Papilionoideae</taxon>
        <taxon>50 kb inversion clade</taxon>
        <taxon>NPAAA clade</taxon>
        <taxon>Hologalegina</taxon>
        <taxon>IRL clade</taxon>
        <taxon>Trifolieae</taxon>
        <taxon>Trifolium</taxon>
    </lineage>
</organism>
<keyword evidence="3" id="KW-0418">Kinase</keyword>
<comment type="caution">
    <text evidence="3">The sequence shown here is derived from an EMBL/GenBank/DDBJ whole genome shotgun (WGS) entry which is preliminary data.</text>
</comment>
<keyword evidence="3" id="KW-0808">Transferase</keyword>
<feature type="non-terminal residue" evidence="3">
    <location>
        <position position="40"/>
    </location>
</feature>
<dbReference type="GO" id="GO:0000828">
    <property type="term" value="F:inositol hexakisphosphate kinase activity"/>
    <property type="evidence" value="ECO:0007669"/>
    <property type="project" value="TreeGrafter"/>
</dbReference>
<evidence type="ECO:0000256" key="1">
    <source>
        <dbReference type="ARBA" id="ARBA00033696"/>
    </source>
</evidence>
<evidence type="ECO:0000313" key="4">
    <source>
        <dbReference type="Proteomes" id="UP000265520"/>
    </source>
</evidence>
<comment type="catalytic activity">
    <reaction evidence="2">
        <text>1D-myo-inositol hexakisphosphate + ATP = 1-diphospho-1D-myo-inositol 2,3,4,5,6-pentakisphosphate + ADP</text>
        <dbReference type="Rhea" id="RHEA:37459"/>
        <dbReference type="ChEBI" id="CHEBI:30616"/>
        <dbReference type="ChEBI" id="CHEBI:58130"/>
        <dbReference type="ChEBI" id="CHEBI:74946"/>
        <dbReference type="ChEBI" id="CHEBI:456216"/>
        <dbReference type="EC" id="2.7.4.24"/>
    </reaction>
    <physiologicalReaction direction="left-to-right" evidence="2">
        <dbReference type="Rhea" id="RHEA:37460"/>
    </physiologicalReaction>
</comment>
<dbReference type="GO" id="GO:0033857">
    <property type="term" value="F:5-diphosphoinositol pentakisphosphate 1-kinase activity"/>
    <property type="evidence" value="ECO:0007669"/>
    <property type="project" value="TreeGrafter"/>
</dbReference>
<keyword evidence="4" id="KW-1185">Reference proteome</keyword>
<dbReference type="AlphaFoldDB" id="A0A392QTX7"/>
<evidence type="ECO:0000256" key="2">
    <source>
        <dbReference type="ARBA" id="ARBA00034629"/>
    </source>
</evidence>
<comment type="catalytic activity">
    <reaction evidence="1">
        <text>5-diphospho-1D-myo-inositol 1,2,3,4,6-pentakisphosphate + ATP + H(+) = 1,5-bis(diphospho)-1D-myo-inositol 2,3,4,6-tetrakisphosphate + ADP</text>
        <dbReference type="Rhea" id="RHEA:10276"/>
        <dbReference type="ChEBI" id="CHEBI:15378"/>
        <dbReference type="ChEBI" id="CHEBI:30616"/>
        <dbReference type="ChEBI" id="CHEBI:58628"/>
        <dbReference type="ChEBI" id="CHEBI:77983"/>
        <dbReference type="ChEBI" id="CHEBI:456216"/>
        <dbReference type="EC" id="2.7.4.24"/>
    </reaction>
    <physiologicalReaction direction="left-to-right" evidence="1">
        <dbReference type="Rhea" id="RHEA:10277"/>
    </physiologicalReaction>
</comment>
<dbReference type="GO" id="GO:0006020">
    <property type="term" value="P:inositol metabolic process"/>
    <property type="evidence" value="ECO:0007669"/>
    <property type="project" value="TreeGrafter"/>
</dbReference>
<dbReference type="InterPro" id="IPR037446">
    <property type="entry name" value="His_Pase_VIP1"/>
</dbReference>
<sequence>MPTGGTDVKVYTVGPEYAHAEARKSPVVDGVVMRNPDGKE</sequence>
<name>A0A392QTX7_9FABA</name>
<proteinExistence type="predicted"/>
<reference evidence="3 4" key="1">
    <citation type="journal article" date="2018" name="Front. Plant Sci.">
        <title>Red Clover (Trifolium pratense) and Zigzag Clover (T. medium) - A Picture of Genomic Similarities and Differences.</title>
        <authorList>
            <person name="Dluhosova J."/>
            <person name="Istvanek J."/>
            <person name="Nedelnik J."/>
            <person name="Repkova J."/>
        </authorList>
    </citation>
    <scope>NUCLEOTIDE SEQUENCE [LARGE SCALE GENOMIC DNA]</scope>
    <source>
        <strain evidence="4">cv. 10/8</strain>
        <tissue evidence="3">Leaf</tissue>
    </source>
</reference>
<dbReference type="EMBL" id="LXQA010154802">
    <property type="protein sequence ID" value="MCI26695.1"/>
    <property type="molecule type" value="Genomic_DNA"/>
</dbReference>
<evidence type="ECO:0000313" key="3">
    <source>
        <dbReference type="EMBL" id="MCI26695.1"/>
    </source>
</evidence>
<dbReference type="PANTHER" id="PTHR12750:SF9">
    <property type="entry name" value="INOSITOL HEXAKISPHOSPHATE AND DIPHOSPHOINOSITOL-PENTAKISPHOSPHATE KINASE"/>
    <property type="match status" value="1"/>
</dbReference>